<dbReference type="EMBL" id="DF973788">
    <property type="protein sequence ID" value="GAU40058.1"/>
    <property type="molecule type" value="Genomic_DNA"/>
</dbReference>
<organism evidence="3 4">
    <name type="scientific">Trifolium subterraneum</name>
    <name type="common">Subterranean clover</name>
    <dbReference type="NCBI Taxonomy" id="3900"/>
    <lineage>
        <taxon>Eukaryota</taxon>
        <taxon>Viridiplantae</taxon>
        <taxon>Streptophyta</taxon>
        <taxon>Embryophyta</taxon>
        <taxon>Tracheophyta</taxon>
        <taxon>Spermatophyta</taxon>
        <taxon>Magnoliopsida</taxon>
        <taxon>eudicotyledons</taxon>
        <taxon>Gunneridae</taxon>
        <taxon>Pentapetalae</taxon>
        <taxon>rosids</taxon>
        <taxon>fabids</taxon>
        <taxon>Fabales</taxon>
        <taxon>Fabaceae</taxon>
        <taxon>Papilionoideae</taxon>
        <taxon>50 kb inversion clade</taxon>
        <taxon>NPAAA clade</taxon>
        <taxon>Hologalegina</taxon>
        <taxon>IRL clade</taxon>
        <taxon>Trifolieae</taxon>
        <taxon>Trifolium</taxon>
    </lineage>
</organism>
<evidence type="ECO:0000313" key="4">
    <source>
        <dbReference type="Proteomes" id="UP000242715"/>
    </source>
</evidence>
<dbReference type="Gene3D" id="3.40.50.10140">
    <property type="entry name" value="Toll/interleukin-1 receptor homology (TIR) domain"/>
    <property type="match status" value="2"/>
</dbReference>
<dbReference type="Proteomes" id="UP000242715">
    <property type="component" value="Unassembled WGS sequence"/>
</dbReference>
<keyword evidence="1" id="KW-0520">NAD</keyword>
<dbReference type="PANTHER" id="PTHR32009">
    <property type="entry name" value="TMV RESISTANCE PROTEIN N-LIKE"/>
    <property type="match status" value="1"/>
</dbReference>
<proteinExistence type="predicted"/>
<evidence type="ECO:0000256" key="1">
    <source>
        <dbReference type="ARBA" id="ARBA00023027"/>
    </source>
</evidence>
<evidence type="ECO:0000259" key="2">
    <source>
        <dbReference type="PROSITE" id="PS50104"/>
    </source>
</evidence>
<dbReference type="PROSITE" id="PS50104">
    <property type="entry name" value="TIR"/>
    <property type="match status" value="1"/>
</dbReference>
<dbReference type="PANTHER" id="PTHR32009:SF145">
    <property type="entry name" value="NB-ARC DOMAIN PROTEIN"/>
    <property type="match status" value="1"/>
</dbReference>
<dbReference type="AlphaFoldDB" id="A0A2Z6N5D1"/>
<gene>
    <name evidence="3" type="ORF">TSUD_258520</name>
</gene>
<dbReference type="SUPFAM" id="SSF52200">
    <property type="entry name" value="Toll/Interleukin receptor TIR domain"/>
    <property type="match status" value="1"/>
</dbReference>
<keyword evidence="4" id="KW-1185">Reference proteome</keyword>
<reference evidence="4" key="1">
    <citation type="journal article" date="2017" name="Front. Plant Sci.">
        <title>Climate Clever Clovers: New Paradigm to Reduce the Environmental Footprint of Ruminants by Breeding Low Methanogenic Forages Utilizing Haplotype Variation.</title>
        <authorList>
            <person name="Kaur P."/>
            <person name="Appels R."/>
            <person name="Bayer P.E."/>
            <person name="Keeble-Gagnere G."/>
            <person name="Wang J."/>
            <person name="Hirakawa H."/>
            <person name="Shirasawa K."/>
            <person name="Vercoe P."/>
            <person name="Stefanova K."/>
            <person name="Durmic Z."/>
            <person name="Nichols P."/>
            <person name="Revell C."/>
            <person name="Isobe S.N."/>
            <person name="Edwards D."/>
            <person name="Erskine W."/>
        </authorList>
    </citation>
    <scope>NUCLEOTIDE SEQUENCE [LARGE SCALE GENOMIC DNA]</scope>
    <source>
        <strain evidence="4">cv. Daliak</strain>
    </source>
</reference>
<accession>A0A2Z6N5D1</accession>
<dbReference type="OrthoDB" id="6160824at2759"/>
<dbReference type="InterPro" id="IPR035897">
    <property type="entry name" value="Toll_tir_struct_dom_sf"/>
</dbReference>
<dbReference type="Pfam" id="PF01582">
    <property type="entry name" value="TIR"/>
    <property type="match status" value="1"/>
</dbReference>
<dbReference type="GO" id="GO:0007165">
    <property type="term" value="P:signal transduction"/>
    <property type="evidence" value="ECO:0007669"/>
    <property type="project" value="InterPro"/>
</dbReference>
<feature type="domain" description="TIR" evidence="2">
    <location>
        <begin position="109"/>
        <end position="237"/>
    </location>
</feature>
<dbReference type="InterPro" id="IPR000157">
    <property type="entry name" value="TIR_dom"/>
</dbReference>
<protein>
    <recommendedName>
        <fullName evidence="2">TIR domain-containing protein</fullName>
    </recommendedName>
</protein>
<dbReference type="SMART" id="SM00255">
    <property type="entry name" value="TIR"/>
    <property type="match status" value="1"/>
</dbReference>
<name>A0A2Z6N5D1_TRISU</name>
<evidence type="ECO:0000313" key="3">
    <source>
        <dbReference type="EMBL" id="GAU40058.1"/>
    </source>
</evidence>
<sequence>MQNGGADAMATKNYKYDVFLSFCKDTRSTFTGLSDSGAKHEFLLGNSEVLGNSERMQQWKVALSDFSTLFGWDYKTNEIGQFSPLNNGGVRYEYELIQKIVKEVVESLPRYDIFLSFCGEDTRHSFTGFLYRALCREGFKTFMDDEHLEGGKEISKTLLDAIEKSRLSIVVFSKNYGYSSWCLDEFVKIIECKNAKSQMVLPIFYKVEQVDVCNQTNSYGDAMTGHEDKYGKDSEKVCVKGCDSNNSATPILMLVLWADLILIK</sequence>